<dbReference type="AlphaFoldDB" id="A0A0C3SF94"/>
<dbReference type="OrthoDB" id="2422840at2759"/>
<feature type="non-terminal residue" evidence="1">
    <location>
        <position position="71"/>
    </location>
</feature>
<feature type="non-terminal residue" evidence="1">
    <location>
        <position position="1"/>
    </location>
</feature>
<dbReference type="EMBL" id="KN840444">
    <property type="protein sequence ID" value="KIP11690.1"/>
    <property type="molecule type" value="Genomic_DNA"/>
</dbReference>
<dbReference type="Proteomes" id="UP000053257">
    <property type="component" value="Unassembled WGS sequence"/>
</dbReference>
<organism evidence="1 2">
    <name type="scientific">Phlebiopsis gigantea (strain 11061_1 CR5-6)</name>
    <name type="common">White-rot fungus</name>
    <name type="synonym">Peniophora gigantea</name>
    <dbReference type="NCBI Taxonomy" id="745531"/>
    <lineage>
        <taxon>Eukaryota</taxon>
        <taxon>Fungi</taxon>
        <taxon>Dikarya</taxon>
        <taxon>Basidiomycota</taxon>
        <taxon>Agaricomycotina</taxon>
        <taxon>Agaricomycetes</taxon>
        <taxon>Polyporales</taxon>
        <taxon>Phanerochaetaceae</taxon>
        <taxon>Phlebiopsis</taxon>
    </lineage>
</organism>
<dbReference type="HOGENOM" id="CLU_202889_0_0_1"/>
<evidence type="ECO:0000313" key="1">
    <source>
        <dbReference type="EMBL" id="KIP11690.1"/>
    </source>
</evidence>
<name>A0A0C3SF94_PHLG1</name>
<reference evidence="1 2" key="1">
    <citation type="journal article" date="2014" name="PLoS Genet.">
        <title>Analysis of the Phlebiopsis gigantea genome, transcriptome and secretome provides insight into its pioneer colonization strategies of wood.</title>
        <authorList>
            <person name="Hori C."/>
            <person name="Ishida T."/>
            <person name="Igarashi K."/>
            <person name="Samejima M."/>
            <person name="Suzuki H."/>
            <person name="Master E."/>
            <person name="Ferreira P."/>
            <person name="Ruiz-Duenas F.J."/>
            <person name="Held B."/>
            <person name="Canessa P."/>
            <person name="Larrondo L.F."/>
            <person name="Schmoll M."/>
            <person name="Druzhinina I.S."/>
            <person name="Kubicek C.P."/>
            <person name="Gaskell J.A."/>
            <person name="Kersten P."/>
            <person name="St John F."/>
            <person name="Glasner J."/>
            <person name="Sabat G."/>
            <person name="Splinter BonDurant S."/>
            <person name="Syed K."/>
            <person name="Yadav J."/>
            <person name="Mgbeahuruike A.C."/>
            <person name="Kovalchuk A."/>
            <person name="Asiegbu F.O."/>
            <person name="Lackner G."/>
            <person name="Hoffmeister D."/>
            <person name="Rencoret J."/>
            <person name="Gutierrez A."/>
            <person name="Sun H."/>
            <person name="Lindquist E."/>
            <person name="Barry K."/>
            <person name="Riley R."/>
            <person name="Grigoriev I.V."/>
            <person name="Henrissat B."/>
            <person name="Kues U."/>
            <person name="Berka R.M."/>
            <person name="Martinez A.T."/>
            <person name="Covert S.F."/>
            <person name="Blanchette R.A."/>
            <person name="Cullen D."/>
        </authorList>
    </citation>
    <scope>NUCLEOTIDE SEQUENCE [LARGE SCALE GENOMIC DNA]</scope>
    <source>
        <strain evidence="1 2">11061_1 CR5-6</strain>
    </source>
</reference>
<gene>
    <name evidence="1" type="ORF">PHLGIDRAFT_38616</name>
</gene>
<protein>
    <submittedName>
        <fullName evidence="1">Uncharacterized protein</fullName>
    </submittedName>
</protein>
<proteinExistence type="predicted"/>
<keyword evidence="2" id="KW-1185">Reference proteome</keyword>
<accession>A0A0C3SF94</accession>
<sequence>LASLDLIQKRGLVRTLSAPQCAVHLIEREYLDGADILLDCETAVMFSPLRTLPTQNDTLMAAINKLSWRFS</sequence>
<dbReference type="STRING" id="745531.A0A0C3SF94"/>
<evidence type="ECO:0000313" key="2">
    <source>
        <dbReference type="Proteomes" id="UP000053257"/>
    </source>
</evidence>